<dbReference type="EMBL" id="KL602223">
    <property type="protein sequence ID" value="KER18373.1"/>
    <property type="molecule type" value="Genomic_DNA"/>
</dbReference>
<evidence type="ECO:0000313" key="2">
    <source>
        <dbReference type="EMBL" id="KER18373.1"/>
    </source>
</evidence>
<feature type="compositionally biased region" description="Polar residues" evidence="1">
    <location>
        <begin position="1"/>
        <end position="13"/>
    </location>
</feature>
<reference evidence="2 3" key="1">
    <citation type="submission" date="2013-11" db="EMBL/GenBank/DDBJ databases">
        <title>Opisthorchis viverrini - life in the bile duct.</title>
        <authorList>
            <person name="Young N.D."/>
            <person name="Nagarajan N."/>
            <person name="Lin S.J."/>
            <person name="Korhonen P.K."/>
            <person name="Jex A.R."/>
            <person name="Hall R.S."/>
            <person name="Safavi-Hemami H."/>
            <person name="Kaewkong W."/>
            <person name="Bertrand D."/>
            <person name="Gao S."/>
            <person name="Seet Q."/>
            <person name="Wongkham S."/>
            <person name="Teh B.T."/>
            <person name="Wongkham C."/>
            <person name="Intapan P.M."/>
            <person name="Maleewong W."/>
            <person name="Yang X."/>
            <person name="Hu M."/>
            <person name="Wang Z."/>
            <person name="Hofmann A."/>
            <person name="Sternberg P.W."/>
            <person name="Tan P."/>
            <person name="Wang J."/>
            <person name="Gasser R.B."/>
        </authorList>
    </citation>
    <scope>NUCLEOTIDE SEQUENCE [LARGE SCALE GENOMIC DNA]</scope>
</reference>
<proteinExistence type="predicted"/>
<keyword evidence="3" id="KW-1185">Reference proteome</keyword>
<feature type="region of interest" description="Disordered" evidence="1">
    <location>
        <begin position="1"/>
        <end position="20"/>
    </location>
</feature>
<dbReference type="CTD" id="20326459"/>
<dbReference type="RefSeq" id="XP_009177880.1">
    <property type="nucleotide sequence ID" value="XM_009179616.1"/>
</dbReference>
<dbReference type="KEGG" id="ovi:T265_12291"/>
<dbReference type="AlphaFoldDB" id="A0A074YUI9"/>
<dbReference type="GeneID" id="20326459"/>
<evidence type="ECO:0000256" key="1">
    <source>
        <dbReference type="SAM" id="MobiDB-lite"/>
    </source>
</evidence>
<sequence length="76" mass="8230">MLINYLPSSNSGRSGHHEGELRVFPVKSGHSTGTAQVKVEEVKISSGLTSKDDMDTISREGLQAHNPWANASPNNR</sequence>
<gene>
    <name evidence="2" type="ORF">T265_12291</name>
</gene>
<dbReference type="OrthoDB" id="10548225at2759"/>
<evidence type="ECO:0000313" key="3">
    <source>
        <dbReference type="Proteomes" id="UP000054324"/>
    </source>
</evidence>
<organism evidence="2 3">
    <name type="scientific">Opisthorchis viverrini</name>
    <name type="common">Southeast Asian liver fluke</name>
    <dbReference type="NCBI Taxonomy" id="6198"/>
    <lineage>
        <taxon>Eukaryota</taxon>
        <taxon>Metazoa</taxon>
        <taxon>Spiralia</taxon>
        <taxon>Lophotrochozoa</taxon>
        <taxon>Platyhelminthes</taxon>
        <taxon>Trematoda</taxon>
        <taxon>Digenea</taxon>
        <taxon>Opisthorchiida</taxon>
        <taxon>Opisthorchiata</taxon>
        <taxon>Opisthorchiidae</taxon>
        <taxon>Opisthorchis</taxon>
    </lineage>
</organism>
<dbReference type="Proteomes" id="UP000054324">
    <property type="component" value="Unassembled WGS sequence"/>
</dbReference>
<name>A0A074YUI9_OPIVI</name>
<accession>A0A074YUI9</accession>
<protein>
    <submittedName>
        <fullName evidence="2">Uncharacterized protein</fullName>
    </submittedName>
</protein>